<keyword evidence="3" id="KW-0378">Hydrolase</keyword>
<proteinExistence type="predicted"/>
<dbReference type="PANTHER" id="PTHR39962">
    <property type="entry name" value="BLL4848 PROTEIN"/>
    <property type="match status" value="1"/>
</dbReference>
<dbReference type="Gene3D" id="3.40.140.80">
    <property type="match status" value="1"/>
</dbReference>
<dbReference type="InterPro" id="IPR041255">
    <property type="entry name" value="LpxI_N"/>
</dbReference>
<evidence type="ECO:0000313" key="3">
    <source>
        <dbReference type="EMBL" id="MDT0683990.1"/>
    </source>
</evidence>
<dbReference type="InterPro" id="IPR010415">
    <property type="entry name" value="LpxI_C"/>
</dbReference>
<dbReference type="Gene3D" id="3.40.50.20">
    <property type="match status" value="1"/>
</dbReference>
<comment type="caution">
    <text evidence="3">The sequence shown here is derived from an EMBL/GenBank/DDBJ whole genome shotgun (WGS) entry which is preliminary data.</text>
</comment>
<feature type="domain" description="LpxI N-terminal" evidence="2">
    <location>
        <begin position="3"/>
        <end position="127"/>
    </location>
</feature>
<evidence type="ECO:0000259" key="1">
    <source>
        <dbReference type="Pfam" id="PF06230"/>
    </source>
</evidence>
<dbReference type="InterPro" id="IPR053174">
    <property type="entry name" value="LpxI"/>
</dbReference>
<organism evidence="3 4">
    <name type="scientific">Tropicimonas omnivorans</name>
    <dbReference type="NCBI Taxonomy" id="3075590"/>
    <lineage>
        <taxon>Bacteria</taxon>
        <taxon>Pseudomonadati</taxon>
        <taxon>Pseudomonadota</taxon>
        <taxon>Alphaproteobacteria</taxon>
        <taxon>Rhodobacterales</taxon>
        <taxon>Roseobacteraceae</taxon>
        <taxon>Tropicimonas</taxon>
    </lineage>
</organism>
<evidence type="ECO:0000313" key="4">
    <source>
        <dbReference type="Proteomes" id="UP001265259"/>
    </source>
</evidence>
<keyword evidence="4" id="KW-1185">Reference proteome</keyword>
<protein>
    <submittedName>
        <fullName evidence="3">UDP-2,3-diacylglucosamine diphosphatase LpxI</fullName>
        <ecNumber evidence="3">3.6.1.54</ecNumber>
    </submittedName>
</protein>
<evidence type="ECO:0000259" key="2">
    <source>
        <dbReference type="Pfam" id="PF17930"/>
    </source>
</evidence>
<dbReference type="RefSeq" id="WP_311693027.1">
    <property type="nucleotide sequence ID" value="NZ_JAVRHL010000003.1"/>
</dbReference>
<accession>A0ABU3DJU5</accession>
<sequence>MTVALVAGSGRLPAILQARLGPEALLCAVEGAAAGLGRAPDMVFRIETMGSAMAEMRAMGATRVCLAGAMRRPAIDRSAVDEVSRPILERLLPELSKGDDAALRAVLSAFEEAGLTPIAAHEIAPDLLPPAGCPTRAAPGPDIEADRLRAAAIVSALGASDLGQSCVVAGGQVLAVEAAPGTDWMLDSLAGEVPGRPDGARGLLWKAPKPGQDLRADMPAIGPETVTRAAAAGLAGIAVESGGVLVLDLPEIVARADAAGLFLWIAP</sequence>
<dbReference type="PANTHER" id="PTHR39962:SF1">
    <property type="entry name" value="LPXI FAMILY PROTEIN"/>
    <property type="match status" value="1"/>
</dbReference>
<reference evidence="3 4" key="1">
    <citation type="submission" date="2023-09" db="EMBL/GenBank/DDBJ databases">
        <authorList>
            <person name="Rey-Velasco X."/>
        </authorList>
    </citation>
    <scope>NUCLEOTIDE SEQUENCE [LARGE SCALE GENOMIC DNA]</scope>
    <source>
        <strain evidence="3 4">F158</strain>
    </source>
</reference>
<gene>
    <name evidence="3" type="primary">lpxI</name>
    <name evidence="3" type="ORF">RM543_14970</name>
</gene>
<feature type="domain" description="LpxI C-terminal" evidence="1">
    <location>
        <begin position="130"/>
        <end position="264"/>
    </location>
</feature>
<dbReference type="Pfam" id="PF17930">
    <property type="entry name" value="LpxI_N"/>
    <property type="match status" value="1"/>
</dbReference>
<dbReference type="InterPro" id="IPR043167">
    <property type="entry name" value="LpxI_C_sf"/>
</dbReference>
<dbReference type="GO" id="GO:0016787">
    <property type="term" value="F:hydrolase activity"/>
    <property type="evidence" value="ECO:0007669"/>
    <property type="project" value="UniProtKB-KW"/>
</dbReference>
<dbReference type="EMBL" id="JAVRHL010000003">
    <property type="protein sequence ID" value="MDT0683990.1"/>
    <property type="molecule type" value="Genomic_DNA"/>
</dbReference>
<name>A0ABU3DJU5_9RHOB</name>
<dbReference type="Pfam" id="PF06230">
    <property type="entry name" value="LpxI_C"/>
    <property type="match status" value="1"/>
</dbReference>
<dbReference type="EC" id="3.6.1.54" evidence="3"/>
<dbReference type="Proteomes" id="UP001265259">
    <property type="component" value="Unassembled WGS sequence"/>
</dbReference>